<dbReference type="AlphaFoldDB" id="A0A3N2D147"/>
<dbReference type="EMBL" id="RKHQ01000002">
    <property type="protein sequence ID" value="ROR93463.1"/>
    <property type="molecule type" value="Genomic_DNA"/>
</dbReference>
<feature type="domain" description="SOGP N-terminal" evidence="3">
    <location>
        <begin position="24"/>
        <end position="260"/>
    </location>
</feature>
<dbReference type="Pfam" id="PF21250">
    <property type="entry name" value="SOGP_2nd"/>
    <property type="match status" value="1"/>
</dbReference>
<evidence type="ECO:0000259" key="2">
    <source>
        <dbReference type="Pfam" id="PF21250"/>
    </source>
</evidence>
<dbReference type="InterPro" id="IPR048771">
    <property type="entry name" value="SOGP_2nd"/>
</dbReference>
<proteinExistence type="predicted"/>
<dbReference type="PANTHER" id="PTHR37469:SF2">
    <property type="entry name" value="CELLOBIONIC ACID PHOSPHORYLASE"/>
    <property type="match status" value="1"/>
</dbReference>
<accession>A0A3N2D147</accession>
<feature type="domain" description="Glycoside phosphorylase super sandwich" evidence="2">
    <location>
        <begin position="342"/>
        <end position="539"/>
    </location>
</feature>
<dbReference type="Gene3D" id="1.50.10.10">
    <property type="match status" value="1"/>
</dbReference>
<dbReference type="InterPro" id="IPR052047">
    <property type="entry name" value="GH94_Enzymes"/>
</dbReference>
<evidence type="ECO:0000313" key="5">
    <source>
        <dbReference type="Proteomes" id="UP000275356"/>
    </source>
</evidence>
<comment type="caution">
    <text evidence="4">The sequence shown here is derived from an EMBL/GenBank/DDBJ whole genome shotgun (WGS) entry which is preliminary data.</text>
</comment>
<organism evidence="4 5">
    <name type="scientific">Salana multivorans</name>
    <dbReference type="NCBI Taxonomy" id="120377"/>
    <lineage>
        <taxon>Bacteria</taxon>
        <taxon>Bacillati</taxon>
        <taxon>Actinomycetota</taxon>
        <taxon>Actinomycetes</taxon>
        <taxon>Micrococcales</taxon>
        <taxon>Beutenbergiaceae</taxon>
        <taxon>Salana</taxon>
    </lineage>
</organism>
<dbReference type="Pfam" id="PF21958">
    <property type="entry name" value="SOGP_N"/>
    <property type="match status" value="1"/>
</dbReference>
<dbReference type="RefSeq" id="WP_170169502.1">
    <property type="nucleotide sequence ID" value="NZ_RKHQ01000002.1"/>
</dbReference>
<dbReference type="InterPro" id="IPR012341">
    <property type="entry name" value="6hp_glycosidase-like_sf"/>
</dbReference>
<feature type="region of interest" description="Disordered" evidence="1">
    <location>
        <begin position="122"/>
        <end position="141"/>
    </location>
</feature>
<reference evidence="4 5" key="1">
    <citation type="submission" date="2018-11" db="EMBL/GenBank/DDBJ databases">
        <title>Sequencing the genomes of 1000 actinobacteria strains.</title>
        <authorList>
            <person name="Klenk H.-P."/>
        </authorList>
    </citation>
    <scope>NUCLEOTIDE SEQUENCE [LARGE SCALE GENOMIC DNA]</scope>
    <source>
        <strain evidence="4 5">DSM 13521</strain>
    </source>
</reference>
<evidence type="ECO:0000313" key="4">
    <source>
        <dbReference type="EMBL" id="ROR93463.1"/>
    </source>
</evidence>
<evidence type="ECO:0000256" key="1">
    <source>
        <dbReference type="SAM" id="MobiDB-lite"/>
    </source>
</evidence>
<dbReference type="PANTHER" id="PTHR37469">
    <property type="entry name" value="CELLOBIONIC ACID PHOSPHORYLASE-RELATED"/>
    <property type="match status" value="1"/>
</dbReference>
<dbReference type="InterPro" id="IPR008928">
    <property type="entry name" value="6-hairpin_glycosidase_sf"/>
</dbReference>
<protein>
    <submittedName>
        <fullName evidence="4">Cellobiose phosphorylase</fullName>
    </submittedName>
</protein>
<name>A0A3N2D147_9MICO</name>
<gene>
    <name evidence="4" type="ORF">EDD28_2877</name>
</gene>
<dbReference type="InterPro" id="IPR053831">
    <property type="entry name" value="SOGP_N"/>
</dbReference>
<dbReference type="Proteomes" id="UP000275356">
    <property type="component" value="Unassembled WGS sequence"/>
</dbReference>
<dbReference type="SUPFAM" id="SSF48208">
    <property type="entry name" value="Six-hairpin glycosidases"/>
    <property type="match status" value="1"/>
</dbReference>
<evidence type="ECO:0000259" key="3">
    <source>
        <dbReference type="Pfam" id="PF21958"/>
    </source>
</evidence>
<sequence length="1154" mass="123153">MADTRRPPSGSRTIGGQRLTVDLTGSGDVHRIAADGLLVSQYLPGVHDAPVGGLWLRRLDDHGAPAAVAALVGRGADVRSVEVGGLRARWRSVALGVPATVELTVDPDADLWVWRVELGEPAGDGGTEPIHDGGTEPAGDGARYDLVAAQDLALAPPAAALSSEAYVCQYLLHRRVEHPTAGVALVSRQTMAAAPLLPLHVMFSPRGAVASCTDSLQLHTPLARRDALPHGLTAGTPDGVLQYEYSAPALVTRPFKLGDGPVVRDVVHVVRTDSRTDLDAHAASLASWAELAETAASRPETLEPFSPTRSLLRDAPPLAGDDLSTPDLLAALGIDAADVRLPEHGDDGELLSFFTPTSAHVVTGAKETLAERSHGHILRAGDAIRPTPGLLAATAFAPGVFASHVVAGNTTANRVVGVHRHHLNLQRASGVRVLVDPGDGPRLLTVPSALTIDLGGVHWLYEGELGRIDVWTTVAADRSRLDVTVRCELDLSVRFTVELDEEGGGWHRERIDADTLVLVPADGSAVQRHDPGLAYALRGTAGLDDDAELFDGARPPGPVTHLATAPTRRTASLTLTSSLDGPAAARALLGRPVEDAEREARLTAHREQARTVLGLTLRPHDALAAEELDALVPWYVHDALTHFLSPHGLEQYSGAAWGTRDVSQGPFELMTAAGRHDVARDIVLRTFARQHRDGDYPQWFMFDSYAEVYSATSHGDIVVWPLFALGQYLEATGDLAVLEETVPFWDDETRAPAVSGPDATATVRDHLRRTLDFLDAHRLPGTDLPAYGEGDWDDTLQPADPELRTRLASTWTAALLAQATGLLADALGAGAGADGDSVPDADGLAARLRTTARGVGADLRERALVDGVLSGYVQHGDDGDALVIHPRDVRTGMTYRLIPMTRSIIAGLLTPQEAVAHELLISDELLFPDGVRLMDRPADFTDGIPRTFLRAEQAANVGREVGLMYVHAHIRYVEALARLGRTRAIDELLRISPVGLHERQPNAAARQRNAYFSSSDAAFPDRYAFAAGFERVRTGDVPVRGGWRVYSSGPGIFLHQLLSRVLGLRRLPDRLVVDPVLPAAADGLRLELAIDGRRGTIGYVAAGPGEGPAILAPGRGELPVEPAAPNPYRPGGLALPYAVLGDVDDLVVRFVPRD</sequence>
<dbReference type="GO" id="GO:0005975">
    <property type="term" value="P:carbohydrate metabolic process"/>
    <property type="evidence" value="ECO:0007669"/>
    <property type="project" value="InterPro"/>
</dbReference>
<keyword evidence="5" id="KW-1185">Reference proteome</keyword>